<dbReference type="AlphaFoldDB" id="A0A9Q3BF16"/>
<proteinExistence type="predicted"/>
<accession>A0A9Q3BF16</accession>
<feature type="region of interest" description="Disordered" evidence="1">
    <location>
        <begin position="28"/>
        <end position="91"/>
    </location>
</feature>
<keyword evidence="3" id="KW-1185">Reference proteome</keyword>
<reference evidence="2" key="1">
    <citation type="submission" date="2021-03" db="EMBL/GenBank/DDBJ databases">
        <title>Draft genome sequence of rust myrtle Austropuccinia psidii MF-1, a brazilian biotype.</title>
        <authorList>
            <person name="Quecine M.C."/>
            <person name="Pachon D.M.R."/>
            <person name="Bonatelli M.L."/>
            <person name="Correr F.H."/>
            <person name="Franceschini L.M."/>
            <person name="Leite T.F."/>
            <person name="Margarido G.R.A."/>
            <person name="Almeida C.A."/>
            <person name="Ferrarezi J.A."/>
            <person name="Labate C.A."/>
        </authorList>
    </citation>
    <scope>NUCLEOTIDE SEQUENCE</scope>
    <source>
        <strain evidence="2">MF-1</strain>
    </source>
</reference>
<comment type="caution">
    <text evidence="2">The sequence shown here is derived from an EMBL/GenBank/DDBJ whole genome shotgun (WGS) entry which is preliminary data.</text>
</comment>
<evidence type="ECO:0000313" key="3">
    <source>
        <dbReference type="Proteomes" id="UP000765509"/>
    </source>
</evidence>
<organism evidence="2 3">
    <name type="scientific">Austropuccinia psidii MF-1</name>
    <dbReference type="NCBI Taxonomy" id="1389203"/>
    <lineage>
        <taxon>Eukaryota</taxon>
        <taxon>Fungi</taxon>
        <taxon>Dikarya</taxon>
        <taxon>Basidiomycota</taxon>
        <taxon>Pucciniomycotina</taxon>
        <taxon>Pucciniomycetes</taxon>
        <taxon>Pucciniales</taxon>
        <taxon>Sphaerophragmiaceae</taxon>
        <taxon>Austropuccinia</taxon>
    </lineage>
</organism>
<evidence type="ECO:0000313" key="2">
    <source>
        <dbReference type="EMBL" id="MBW0463761.1"/>
    </source>
</evidence>
<dbReference type="Proteomes" id="UP000765509">
    <property type="component" value="Unassembled WGS sequence"/>
</dbReference>
<feature type="compositionally biased region" description="Polar residues" evidence="1">
    <location>
        <begin position="35"/>
        <end position="53"/>
    </location>
</feature>
<protein>
    <submittedName>
        <fullName evidence="2">Uncharacterized protein</fullName>
    </submittedName>
</protein>
<name>A0A9Q3BF16_9BASI</name>
<sequence>MTTETVASKKPAREITVLFRSRRTGFEQHCEGQDTEGNFTHTPIQLPIQQRPQNRGLERHGSSHSAPPTPKRPAPVEPGTQEVQPGFTLGRTGDRFQKICLREMSSKDLMYITKGWNTNRKFRLLEEREAKIRGNKATLKAIEER</sequence>
<dbReference type="EMBL" id="AVOT02000626">
    <property type="protein sequence ID" value="MBW0463761.1"/>
    <property type="molecule type" value="Genomic_DNA"/>
</dbReference>
<gene>
    <name evidence="2" type="ORF">O181_003476</name>
</gene>
<feature type="compositionally biased region" description="Pro residues" evidence="1">
    <location>
        <begin position="67"/>
        <end position="76"/>
    </location>
</feature>
<evidence type="ECO:0000256" key="1">
    <source>
        <dbReference type="SAM" id="MobiDB-lite"/>
    </source>
</evidence>